<name>A0ABW2S4G2_9NOCA</name>
<dbReference type="RefSeq" id="WP_378408959.1">
    <property type="nucleotide sequence ID" value="NZ_JBHTCS010000028.1"/>
</dbReference>
<organism evidence="1 2">
    <name type="scientific">Rhodococcus daqingensis</name>
    <dbReference type="NCBI Taxonomy" id="2479363"/>
    <lineage>
        <taxon>Bacteria</taxon>
        <taxon>Bacillati</taxon>
        <taxon>Actinomycetota</taxon>
        <taxon>Actinomycetes</taxon>
        <taxon>Mycobacteriales</taxon>
        <taxon>Nocardiaceae</taxon>
        <taxon>Rhodococcus</taxon>
    </lineage>
</organism>
<evidence type="ECO:0000313" key="2">
    <source>
        <dbReference type="Proteomes" id="UP001596484"/>
    </source>
</evidence>
<dbReference type="Proteomes" id="UP001596484">
    <property type="component" value="Unassembled WGS sequence"/>
</dbReference>
<dbReference type="EMBL" id="JBHTCS010000028">
    <property type="protein sequence ID" value="MFC7450865.1"/>
    <property type="molecule type" value="Genomic_DNA"/>
</dbReference>
<accession>A0ABW2S4G2</accession>
<comment type="caution">
    <text evidence="1">The sequence shown here is derived from an EMBL/GenBank/DDBJ whole genome shotgun (WGS) entry which is preliminary data.</text>
</comment>
<protein>
    <submittedName>
        <fullName evidence="1">Uncharacterized protein</fullName>
    </submittedName>
</protein>
<gene>
    <name evidence="1" type="ORF">ACFQS9_23490</name>
</gene>
<reference evidence="2" key="1">
    <citation type="journal article" date="2019" name="Int. J. Syst. Evol. Microbiol.">
        <title>The Global Catalogue of Microorganisms (GCM) 10K type strain sequencing project: providing services to taxonomists for standard genome sequencing and annotation.</title>
        <authorList>
            <consortium name="The Broad Institute Genomics Platform"/>
            <consortium name="The Broad Institute Genome Sequencing Center for Infectious Disease"/>
            <person name="Wu L."/>
            <person name="Ma J."/>
        </authorList>
    </citation>
    <scope>NUCLEOTIDE SEQUENCE [LARGE SCALE GENOMIC DNA]</scope>
    <source>
        <strain evidence="2">ICMP 19430</strain>
    </source>
</reference>
<proteinExistence type="predicted"/>
<keyword evidence="2" id="KW-1185">Reference proteome</keyword>
<sequence length="130" mass="14475">MTTMIYHQTDRTARRRKLLAVSFIRAHAHTGHLELLGQFTDPAASPRTLAQHAAAQLTRAHRLPAHVVPGYWATKPGWELAFTAADSDGDRYLAVVHPTSRSLDVLDVVRTALTDHHRADQDRPGTAQRN</sequence>
<evidence type="ECO:0000313" key="1">
    <source>
        <dbReference type="EMBL" id="MFC7450865.1"/>
    </source>
</evidence>